<dbReference type="InterPro" id="IPR036052">
    <property type="entry name" value="TrpB-like_PALP_sf"/>
</dbReference>
<gene>
    <name evidence="4" type="ORF">FVP33_12825</name>
</gene>
<name>A0A5C8UNN2_9MICO</name>
<dbReference type="PANTHER" id="PTHR10314">
    <property type="entry name" value="CYSTATHIONINE BETA-SYNTHASE"/>
    <property type="match status" value="1"/>
</dbReference>
<evidence type="ECO:0000313" key="4">
    <source>
        <dbReference type="EMBL" id="TXN30005.1"/>
    </source>
</evidence>
<feature type="domain" description="Tryptophan synthase beta chain-like PALP" evidence="3">
    <location>
        <begin position="25"/>
        <end position="316"/>
    </location>
</feature>
<keyword evidence="5" id="KW-1185">Reference proteome</keyword>
<evidence type="ECO:0000259" key="3">
    <source>
        <dbReference type="Pfam" id="PF00291"/>
    </source>
</evidence>
<sequence length="366" mass="39496">MRSETHTWVLESIRKLEAEANSTPETPLHLFPLPADWEIDLYLKNESVQPTGSLKHRLAHSLLLHALVNGDLTPTTTLVEASSGSTAVSEAYFARLLGLDFVAVVPASTSRSKLALIEQYGGRCELVADPHTVYAEAERLAAPPGWFYLDQFSNASSATDWRGSTNIAHSIFAQLRLDRYPEPTWIVVGAGTGGTSAAIGRHCRYRGARTKVAVVDPEGSAFYRAWAEHRRDITAVGSRIEGIGRPRVEPSFIPGAIDEVVQVPDAGSIAAMRLLAETTGLRAGPSTGTNLYGALLLIARMLAAGETGSVVTVICDSGDRYLDTYYSDEWVAAEEFDLAPHTAMLAEALRTGRWESETANSAGAGR</sequence>
<dbReference type="AlphaFoldDB" id="A0A5C8UNN2"/>
<comment type="caution">
    <text evidence="4">The sequence shown here is derived from an EMBL/GenBank/DDBJ whole genome shotgun (WGS) entry which is preliminary data.</text>
</comment>
<dbReference type="Proteomes" id="UP000321379">
    <property type="component" value="Unassembled WGS sequence"/>
</dbReference>
<dbReference type="EMBL" id="VRMG01000008">
    <property type="protein sequence ID" value="TXN30005.1"/>
    <property type="molecule type" value="Genomic_DNA"/>
</dbReference>
<dbReference type="GO" id="GO:1901605">
    <property type="term" value="P:alpha-amino acid metabolic process"/>
    <property type="evidence" value="ECO:0007669"/>
    <property type="project" value="UniProtKB-ARBA"/>
</dbReference>
<proteinExistence type="predicted"/>
<dbReference type="RefSeq" id="WP_147784048.1">
    <property type="nucleotide sequence ID" value="NZ_VRMG01000008.1"/>
</dbReference>
<dbReference type="Gene3D" id="3.40.50.1100">
    <property type="match status" value="2"/>
</dbReference>
<protein>
    <submittedName>
        <fullName evidence="4">PLP-dependent cysteine synthase family protein</fullName>
    </submittedName>
</protein>
<organism evidence="4 5">
    <name type="scientific">Lacisediminihabitans profunda</name>
    <dbReference type="NCBI Taxonomy" id="2594790"/>
    <lineage>
        <taxon>Bacteria</taxon>
        <taxon>Bacillati</taxon>
        <taxon>Actinomycetota</taxon>
        <taxon>Actinomycetes</taxon>
        <taxon>Micrococcales</taxon>
        <taxon>Microbacteriaceae</taxon>
        <taxon>Lacisediminihabitans</taxon>
    </lineage>
</organism>
<comment type="cofactor">
    <cofactor evidence="1">
        <name>pyridoxal 5'-phosphate</name>
        <dbReference type="ChEBI" id="CHEBI:597326"/>
    </cofactor>
</comment>
<dbReference type="InterPro" id="IPR050214">
    <property type="entry name" value="Cys_Synth/Cystath_Beta-Synth"/>
</dbReference>
<evidence type="ECO:0000256" key="1">
    <source>
        <dbReference type="ARBA" id="ARBA00001933"/>
    </source>
</evidence>
<evidence type="ECO:0000256" key="2">
    <source>
        <dbReference type="ARBA" id="ARBA00022898"/>
    </source>
</evidence>
<dbReference type="InterPro" id="IPR001926">
    <property type="entry name" value="TrpB-like_PALP"/>
</dbReference>
<dbReference type="SUPFAM" id="SSF53686">
    <property type="entry name" value="Tryptophan synthase beta subunit-like PLP-dependent enzymes"/>
    <property type="match status" value="1"/>
</dbReference>
<evidence type="ECO:0000313" key="5">
    <source>
        <dbReference type="Proteomes" id="UP000321379"/>
    </source>
</evidence>
<dbReference type="Pfam" id="PF00291">
    <property type="entry name" value="PALP"/>
    <property type="match status" value="1"/>
</dbReference>
<reference evidence="4 5" key="1">
    <citation type="submission" date="2019-08" db="EMBL/GenBank/DDBJ databases">
        <title>Bacterial whole genome sequence for Glaciihabitans sp. CHu50b-6-2.</title>
        <authorList>
            <person name="Jin L."/>
        </authorList>
    </citation>
    <scope>NUCLEOTIDE SEQUENCE [LARGE SCALE GENOMIC DNA]</scope>
    <source>
        <strain evidence="4 5">CHu50b-6-2</strain>
    </source>
</reference>
<accession>A0A5C8UNN2</accession>
<keyword evidence="2" id="KW-0663">Pyridoxal phosphate</keyword>